<dbReference type="InterPro" id="IPR001789">
    <property type="entry name" value="Sig_transdc_resp-reg_receiver"/>
</dbReference>
<dbReference type="EC" id="2.7.13.3" evidence="2"/>
<evidence type="ECO:0000256" key="3">
    <source>
        <dbReference type="ARBA" id="ARBA00022553"/>
    </source>
</evidence>
<dbReference type="Pfam" id="PF00072">
    <property type="entry name" value="Response_reg"/>
    <property type="match status" value="2"/>
</dbReference>
<evidence type="ECO:0000313" key="10">
    <source>
        <dbReference type="EMBL" id="MEK8027542.1"/>
    </source>
</evidence>
<feature type="modified residue" description="4-aspartylphosphate" evidence="6">
    <location>
        <position position="190"/>
    </location>
</feature>
<evidence type="ECO:0000256" key="2">
    <source>
        <dbReference type="ARBA" id="ARBA00012438"/>
    </source>
</evidence>
<dbReference type="SMART" id="SM00091">
    <property type="entry name" value="PAS"/>
    <property type="match status" value="1"/>
</dbReference>
<dbReference type="NCBIfam" id="TIGR00229">
    <property type="entry name" value="sensory_box"/>
    <property type="match status" value="1"/>
</dbReference>
<dbReference type="PROSITE" id="PS50109">
    <property type="entry name" value="HIS_KIN"/>
    <property type="match status" value="1"/>
</dbReference>
<organism evidence="10 11">
    <name type="scientific">Pseudaquabacterium rugosum</name>
    <dbReference type="NCBI Taxonomy" id="2984194"/>
    <lineage>
        <taxon>Bacteria</taxon>
        <taxon>Pseudomonadati</taxon>
        <taxon>Pseudomonadota</taxon>
        <taxon>Betaproteobacteria</taxon>
        <taxon>Burkholderiales</taxon>
        <taxon>Sphaerotilaceae</taxon>
        <taxon>Pseudaquabacterium</taxon>
    </lineage>
</organism>
<dbReference type="SMART" id="SM00448">
    <property type="entry name" value="REC"/>
    <property type="match status" value="2"/>
</dbReference>
<evidence type="ECO:0000256" key="1">
    <source>
        <dbReference type="ARBA" id="ARBA00000085"/>
    </source>
</evidence>
<evidence type="ECO:0000313" key="11">
    <source>
        <dbReference type="Proteomes" id="UP001368500"/>
    </source>
</evidence>
<evidence type="ECO:0000259" key="8">
    <source>
        <dbReference type="PROSITE" id="PS50110"/>
    </source>
</evidence>
<dbReference type="PROSITE" id="PS50110">
    <property type="entry name" value="RESPONSE_REGULATORY"/>
    <property type="match status" value="2"/>
</dbReference>
<dbReference type="InterPro" id="IPR004358">
    <property type="entry name" value="Sig_transdc_His_kin-like_C"/>
</dbReference>
<proteinExistence type="predicted"/>
<dbReference type="CDD" id="cd00130">
    <property type="entry name" value="PAS"/>
    <property type="match status" value="1"/>
</dbReference>
<dbReference type="InterPro" id="IPR000014">
    <property type="entry name" value="PAS"/>
</dbReference>
<feature type="domain" description="Histidine kinase" evidence="7">
    <location>
        <begin position="421"/>
        <end position="644"/>
    </location>
</feature>
<comment type="caution">
    <text evidence="10">The sequence shown here is derived from an EMBL/GenBank/DDBJ whole genome shotgun (WGS) entry which is preliminary data.</text>
</comment>
<keyword evidence="5" id="KW-0418">Kinase</keyword>
<evidence type="ECO:0000256" key="6">
    <source>
        <dbReference type="PROSITE-ProRule" id="PRU00169"/>
    </source>
</evidence>
<dbReference type="SMART" id="SM00388">
    <property type="entry name" value="HisKA"/>
    <property type="match status" value="1"/>
</dbReference>
<dbReference type="InterPro" id="IPR003594">
    <property type="entry name" value="HATPase_dom"/>
</dbReference>
<dbReference type="InterPro" id="IPR036890">
    <property type="entry name" value="HATPase_C_sf"/>
</dbReference>
<dbReference type="InterPro" id="IPR036097">
    <property type="entry name" value="HisK_dim/P_sf"/>
</dbReference>
<dbReference type="Gene3D" id="1.10.287.130">
    <property type="match status" value="1"/>
</dbReference>
<keyword evidence="4" id="KW-0808">Transferase</keyword>
<dbReference type="RefSeq" id="WP_341375326.1">
    <property type="nucleotide sequence ID" value="NZ_JBBUTF010000015.1"/>
</dbReference>
<evidence type="ECO:0000259" key="7">
    <source>
        <dbReference type="PROSITE" id="PS50109"/>
    </source>
</evidence>
<evidence type="ECO:0000256" key="4">
    <source>
        <dbReference type="ARBA" id="ARBA00022679"/>
    </source>
</evidence>
<dbReference type="SUPFAM" id="SSF52172">
    <property type="entry name" value="CheY-like"/>
    <property type="match status" value="2"/>
</dbReference>
<feature type="domain" description="Response regulatory" evidence="8">
    <location>
        <begin position="141"/>
        <end position="264"/>
    </location>
</feature>
<dbReference type="InterPro" id="IPR011006">
    <property type="entry name" value="CheY-like_superfamily"/>
</dbReference>
<keyword evidence="3 6" id="KW-0597">Phosphoprotein</keyword>
<dbReference type="SMART" id="SM00387">
    <property type="entry name" value="HATPase_c"/>
    <property type="match status" value="1"/>
</dbReference>
<dbReference type="Pfam" id="PF13188">
    <property type="entry name" value="PAS_8"/>
    <property type="match status" value="1"/>
</dbReference>
<evidence type="ECO:0000259" key="9">
    <source>
        <dbReference type="PROSITE" id="PS50112"/>
    </source>
</evidence>
<dbReference type="Gene3D" id="3.30.450.20">
    <property type="entry name" value="PAS domain"/>
    <property type="match status" value="1"/>
</dbReference>
<dbReference type="Gene3D" id="3.40.50.2300">
    <property type="match status" value="2"/>
</dbReference>
<dbReference type="InterPro" id="IPR035965">
    <property type="entry name" value="PAS-like_dom_sf"/>
</dbReference>
<name>A0ABU9BF22_9BURK</name>
<dbReference type="SUPFAM" id="SSF55874">
    <property type="entry name" value="ATPase domain of HSP90 chaperone/DNA topoisomerase II/histidine kinase"/>
    <property type="match status" value="1"/>
</dbReference>
<dbReference type="InterPro" id="IPR005467">
    <property type="entry name" value="His_kinase_dom"/>
</dbReference>
<dbReference type="PANTHER" id="PTHR43047">
    <property type="entry name" value="TWO-COMPONENT HISTIDINE PROTEIN KINASE"/>
    <property type="match status" value="1"/>
</dbReference>
<dbReference type="CDD" id="cd00082">
    <property type="entry name" value="HisKA"/>
    <property type="match status" value="1"/>
</dbReference>
<reference evidence="10 11" key="1">
    <citation type="submission" date="2024-04" db="EMBL/GenBank/DDBJ databases">
        <title>Novel species of the genus Ideonella isolated from streams.</title>
        <authorList>
            <person name="Lu H."/>
        </authorList>
    </citation>
    <scope>NUCLEOTIDE SEQUENCE [LARGE SCALE GENOMIC DNA]</scope>
    <source>
        <strain evidence="10 11">BYS139W</strain>
    </source>
</reference>
<dbReference type="Gene3D" id="3.30.565.10">
    <property type="entry name" value="Histidine kinase-like ATPase, C-terminal domain"/>
    <property type="match status" value="1"/>
</dbReference>
<sequence length="651" mass="69001">MAVASTLPRVLLVDDDPGAIHVLHRLLEGRAQVRYALDGAAALALAADWQPELVLLDAQMPDLPGSEVCRRLKADPATAAVPVLMVTALDAAGAALLALEAGADGVLGKPVDAAALWRRLDALVAPAGAADAADTDPHRPRLLIVDDDPAAVQLLHAALQDLPAHFQFAGDGAQALALARRQLPDLILLDLYMPGLDGLATLRALKALAREKGDPGAPDDLQVIVVTRFDDPDMEARALQAGGVDFIGKPYSRAVLQARVRNVLQLQRQARAMRAAERAHGQRLGDARLAQVVAAAPDGIVVADAAGRVVLANAAACALFGHDAAWLIGRPLTALLPMLALPPDDGQPSQHRQRLSLHEAPGADAQTRIVEVAVARLARGAEALTTIVLRDLAQTLRAEAADRARGRAEAALQAKRLMLSYVAHEIGNPLTHLLHLGTLLNSQAPHLPDARRDELLAHMADTGQQLRALMGDVLDLHRLESGRFEVLLQRVDAHAALRHAIEVCGPAAQGRAITLHLQAPADGGPDTAPLWVRADATRLRQCLVNLLDNAVKFNRDGGQVRLQAGRDGSGEAWLAIEDQGPGLTAPQRARLFEPFERLGQEAVRGTGLGLALTRQLVQAMGGRLDVDSTPGQGSRFSLTLQALADDPSHAR</sequence>
<evidence type="ECO:0000256" key="5">
    <source>
        <dbReference type="ARBA" id="ARBA00022777"/>
    </source>
</evidence>
<gene>
    <name evidence="10" type="ORF">AACH11_16385</name>
</gene>
<dbReference type="Pfam" id="PF02518">
    <property type="entry name" value="HATPase_c"/>
    <property type="match status" value="1"/>
</dbReference>
<comment type="catalytic activity">
    <reaction evidence="1">
        <text>ATP + protein L-histidine = ADP + protein N-phospho-L-histidine.</text>
        <dbReference type="EC" id="2.7.13.3"/>
    </reaction>
</comment>
<dbReference type="Pfam" id="PF00512">
    <property type="entry name" value="HisKA"/>
    <property type="match status" value="1"/>
</dbReference>
<dbReference type="PRINTS" id="PR00344">
    <property type="entry name" value="BCTRLSENSOR"/>
</dbReference>
<keyword evidence="11" id="KW-1185">Reference proteome</keyword>
<accession>A0ABU9BF22</accession>
<dbReference type="SUPFAM" id="SSF47384">
    <property type="entry name" value="Homodimeric domain of signal transducing histidine kinase"/>
    <property type="match status" value="1"/>
</dbReference>
<dbReference type="SUPFAM" id="SSF55785">
    <property type="entry name" value="PYP-like sensor domain (PAS domain)"/>
    <property type="match status" value="1"/>
</dbReference>
<feature type="domain" description="PAS" evidence="9">
    <location>
        <begin position="285"/>
        <end position="360"/>
    </location>
</feature>
<feature type="modified residue" description="4-aspartylphosphate" evidence="6">
    <location>
        <position position="57"/>
    </location>
</feature>
<dbReference type="EMBL" id="JBBUTF010000015">
    <property type="protein sequence ID" value="MEK8027542.1"/>
    <property type="molecule type" value="Genomic_DNA"/>
</dbReference>
<protein>
    <recommendedName>
        <fullName evidence="2">histidine kinase</fullName>
        <ecNumber evidence="2">2.7.13.3</ecNumber>
    </recommendedName>
</protein>
<dbReference type="PROSITE" id="PS50112">
    <property type="entry name" value="PAS"/>
    <property type="match status" value="1"/>
</dbReference>
<dbReference type="InterPro" id="IPR003661">
    <property type="entry name" value="HisK_dim/P_dom"/>
</dbReference>
<dbReference type="PANTHER" id="PTHR43047:SF72">
    <property type="entry name" value="OSMOSENSING HISTIDINE PROTEIN KINASE SLN1"/>
    <property type="match status" value="1"/>
</dbReference>
<feature type="domain" description="Response regulatory" evidence="8">
    <location>
        <begin position="9"/>
        <end position="124"/>
    </location>
</feature>
<dbReference type="Proteomes" id="UP001368500">
    <property type="component" value="Unassembled WGS sequence"/>
</dbReference>